<keyword evidence="2" id="KW-1185">Reference proteome</keyword>
<dbReference type="AlphaFoldDB" id="A0A078HM35"/>
<sequence length="221" mass="23791">MNNNWLGFSLSPYEQNHHRKDVCSSTTTTAVDVAGEYCYDPTAASDESSAIQTSFPSPFGVVLDAFTRDNNSHSRDWDINGSACNNIHNDEQDGPKLENFLGRTTTIYNTNENVGDIDGSGCYGGGDGGGGSLGLSMIKTWLRNQPVDNVDNQENGNGAKGLSLSMNSSTSCDNNNYSSNNLVAQGKTIDDSVEATPKKTIESFGQRTSIYRGVTRCPSFI</sequence>
<gene>
    <name evidence="1" type="primary">BnaA10g17290D</name>
    <name evidence="1" type="ORF">GSBRNA2T00065865001</name>
</gene>
<evidence type="ECO:0000313" key="2">
    <source>
        <dbReference type="Proteomes" id="UP000028999"/>
    </source>
</evidence>
<evidence type="ECO:0000313" key="1">
    <source>
        <dbReference type="EMBL" id="CDY38429.1"/>
    </source>
</evidence>
<protein>
    <submittedName>
        <fullName evidence="1">BnaA10g17290D protein</fullName>
    </submittedName>
</protein>
<dbReference type="EMBL" id="LK032424">
    <property type="protein sequence ID" value="CDY38429.1"/>
    <property type="molecule type" value="Genomic_DNA"/>
</dbReference>
<accession>A0A078HM35</accession>
<dbReference type="STRING" id="3708.A0A078HM35"/>
<dbReference type="Gramene" id="CDY38429">
    <property type="protein sequence ID" value="CDY38429"/>
    <property type="gene ID" value="GSBRNA2T00065865001"/>
</dbReference>
<dbReference type="Proteomes" id="UP000028999">
    <property type="component" value="Unassembled WGS sequence"/>
</dbReference>
<proteinExistence type="predicted"/>
<reference evidence="1 2" key="1">
    <citation type="journal article" date="2014" name="Science">
        <title>Plant genetics. Early allopolyploid evolution in the post-Neolithic Brassica napus oilseed genome.</title>
        <authorList>
            <person name="Chalhoub B."/>
            <person name="Denoeud F."/>
            <person name="Liu S."/>
            <person name="Parkin I.A."/>
            <person name="Tang H."/>
            <person name="Wang X."/>
            <person name="Chiquet J."/>
            <person name="Belcram H."/>
            <person name="Tong C."/>
            <person name="Samans B."/>
            <person name="Correa M."/>
            <person name="Da Silva C."/>
            <person name="Just J."/>
            <person name="Falentin C."/>
            <person name="Koh C.S."/>
            <person name="Le Clainche I."/>
            <person name="Bernard M."/>
            <person name="Bento P."/>
            <person name="Noel B."/>
            <person name="Labadie K."/>
            <person name="Alberti A."/>
            <person name="Charles M."/>
            <person name="Arnaud D."/>
            <person name="Guo H."/>
            <person name="Daviaud C."/>
            <person name="Alamery S."/>
            <person name="Jabbari K."/>
            <person name="Zhao M."/>
            <person name="Edger P.P."/>
            <person name="Chelaifa H."/>
            <person name="Tack D."/>
            <person name="Lassalle G."/>
            <person name="Mestiri I."/>
            <person name="Schnel N."/>
            <person name="Le Paslier M.C."/>
            <person name="Fan G."/>
            <person name="Renault V."/>
            <person name="Bayer P.E."/>
            <person name="Golicz A.A."/>
            <person name="Manoli S."/>
            <person name="Lee T.H."/>
            <person name="Thi V.H."/>
            <person name="Chalabi S."/>
            <person name="Hu Q."/>
            <person name="Fan C."/>
            <person name="Tollenaere R."/>
            <person name="Lu Y."/>
            <person name="Battail C."/>
            <person name="Shen J."/>
            <person name="Sidebottom C.H."/>
            <person name="Wang X."/>
            <person name="Canaguier A."/>
            <person name="Chauveau A."/>
            <person name="Berard A."/>
            <person name="Deniot G."/>
            <person name="Guan M."/>
            <person name="Liu Z."/>
            <person name="Sun F."/>
            <person name="Lim Y.P."/>
            <person name="Lyons E."/>
            <person name="Town C.D."/>
            <person name="Bancroft I."/>
            <person name="Wang X."/>
            <person name="Meng J."/>
            <person name="Ma J."/>
            <person name="Pires J.C."/>
            <person name="King G.J."/>
            <person name="Brunel D."/>
            <person name="Delourme R."/>
            <person name="Renard M."/>
            <person name="Aury J.M."/>
            <person name="Adams K.L."/>
            <person name="Batley J."/>
            <person name="Snowdon R.J."/>
            <person name="Tost J."/>
            <person name="Edwards D."/>
            <person name="Zhou Y."/>
            <person name="Hua W."/>
            <person name="Sharpe A.G."/>
            <person name="Paterson A.H."/>
            <person name="Guan C."/>
            <person name="Wincker P."/>
        </authorList>
    </citation>
    <scope>NUCLEOTIDE SEQUENCE [LARGE SCALE GENOMIC DNA]</scope>
    <source>
        <strain evidence="2">cv. Darmor-bzh</strain>
    </source>
</reference>
<dbReference type="PaxDb" id="3708-A0A078HM35"/>
<organism evidence="1 2">
    <name type="scientific">Brassica napus</name>
    <name type="common">Rape</name>
    <dbReference type="NCBI Taxonomy" id="3708"/>
    <lineage>
        <taxon>Eukaryota</taxon>
        <taxon>Viridiplantae</taxon>
        <taxon>Streptophyta</taxon>
        <taxon>Embryophyta</taxon>
        <taxon>Tracheophyta</taxon>
        <taxon>Spermatophyta</taxon>
        <taxon>Magnoliopsida</taxon>
        <taxon>eudicotyledons</taxon>
        <taxon>Gunneridae</taxon>
        <taxon>Pentapetalae</taxon>
        <taxon>rosids</taxon>
        <taxon>malvids</taxon>
        <taxon>Brassicales</taxon>
        <taxon>Brassicaceae</taxon>
        <taxon>Brassiceae</taxon>
        <taxon>Brassica</taxon>
    </lineage>
</organism>
<name>A0A078HM35_BRANA</name>